<proteinExistence type="inferred from homology"/>
<dbReference type="OrthoDB" id="1495241at2"/>
<keyword evidence="3" id="KW-0378">Hydrolase</keyword>
<dbReference type="SUPFAM" id="SSF82771">
    <property type="entry name" value="GIY-YIG endonuclease"/>
    <property type="match status" value="1"/>
</dbReference>
<dbReference type="PANTHER" id="PTHR34477">
    <property type="entry name" value="UPF0213 PROTEIN YHBQ"/>
    <property type="match status" value="1"/>
</dbReference>
<dbReference type="GO" id="GO:0004519">
    <property type="term" value="F:endonuclease activity"/>
    <property type="evidence" value="ECO:0007669"/>
    <property type="project" value="UniProtKB-KW"/>
</dbReference>
<keyword evidence="3" id="KW-0255">Endonuclease</keyword>
<dbReference type="EMBL" id="VNHY01000001">
    <property type="protein sequence ID" value="TYP95650.1"/>
    <property type="molecule type" value="Genomic_DNA"/>
</dbReference>
<dbReference type="Gene3D" id="3.40.1440.10">
    <property type="entry name" value="GIY-YIG endonuclease"/>
    <property type="match status" value="1"/>
</dbReference>
<name>A0A5D3YNX8_9BACT</name>
<protein>
    <submittedName>
        <fullName evidence="3">Putative endonuclease</fullName>
    </submittedName>
</protein>
<evidence type="ECO:0000313" key="3">
    <source>
        <dbReference type="EMBL" id="TYP95650.1"/>
    </source>
</evidence>
<comment type="similarity">
    <text evidence="1">Belongs to the UPF0213 family.</text>
</comment>
<comment type="caution">
    <text evidence="3">The sequence shown here is derived from an EMBL/GenBank/DDBJ whole genome shotgun (WGS) entry which is preliminary data.</text>
</comment>
<dbReference type="CDD" id="cd10448">
    <property type="entry name" value="GIY-YIG_unchar_3"/>
    <property type="match status" value="1"/>
</dbReference>
<dbReference type="InterPro" id="IPR050190">
    <property type="entry name" value="UPF0213_domain"/>
</dbReference>
<reference evidence="3 4" key="1">
    <citation type="submission" date="2019-07" db="EMBL/GenBank/DDBJ databases">
        <title>Genomic Encyclopedia of Archaeal and Bacterial Type Strains, Phase II (KMG-II): from individual species to whole genera.</title>
        <authorList>
            <person name="Goeker M."/>
        </authorList>
    </citation>
    <scope>NUCLEOTIDE SEQUENCE [LARGE SCALE GENOMIC DNA]</scope>
    <source>
        <strain evidence="3 4">DSM 21935</strain>
    </source>
</reference>
<feature type="domain" description="GIY-YIG" evidence="2">
    <location>
        <begin position="9"/>
        <end position="86"/>
    </location>
</feature>
<dbReference type="Proteomes" id="UP000324595">
    <property type="component" value="Unassembled WGS sequence"/>
</dbReference>
<dbReference type="AlphaFoldDB" id="A0A5D3YNX8"/>
<evidence type="ECO:0000313" key="4">
    <source>
        <dbReference type="Proteomes" id="UP000324595"/>
    </source>
</evidence>
<dbReference type="PANTHER" id="PTHR34477:SF5">
    <property type="entry name" value="BSL5627 PROTEIN"/>
    <property type="match status" value="1"/>
</dbReference>
<evidence type="ECO:0000259" key="2">
    <source>
        <dbReference type="PROSITE" id="PS50164"/>
    </source>
</evidence>
<dbReference type="PROSITE" id="PS50164">
    <property type="entry name" value="GIY_YIG"/>
    <property type="match status" value="1"/>
</dbReference>
<keyword evidence="4" id="KW-1185">Reference proteome</keyword>
<evidence type="ECO:0000256" key="1">
    <source>
        <dbReference type="ARBA" id="ARBA00007435"/>
    </source>
</evidence>
<accession>A0A5D3YNX8</accession>
<dbReference type="InterPro" id="IPR000305">
    <property type="entry name" value="GIY-YIG_endonuc"/>
</dbReference>
<dbReference type="RefSeq" id="WP_148898308.1">
    <property type="nucleotide sequence ID" value="NZ_VNHY01000001.1"/>
</dbReference>
<organism evidence="3 4">
    <name type="scientific">Fodinibius salinus</name>
    <dbReference type="NCBI Taxonomy" id="860790"/>
    <lineage>
        <taxon>Bacteria</taxon>
        <taxon>Pseudomonadati</taxon>
        <taxon>Balneolota</taxon>
        <taxon>Balneolia</taxon>
        <taxon>Balneolales</taxon>
        <taxon>Balneolaceae</taxon>
        <taxon>Fodinibius</taxon>
    </lineage>
</organism>
<dbReference type="InterPro" id="IPR035901">
    <property type="entry name" value="GIY-YIG_endonuc_sf"/>
</dbReference>
<dbReference type="Pfam" id="PF01541">
    <property type="entry name" value="GIY-YIG"/>
    <property type="match status" value="1"/>
</dbReference>
<keyword evidence="3" id="KW-0540">Nuclease</keyword>
<gene>
    <name evidence="3" type="ORF">LX73_0965</name>
</gene>
<sequence>MGYKSSSGKNGFVYILSNKTKSTLYIGVTAVLDKRIFDHVYGEGAKFTAKYNVNILLYYEKYPNINEAIEREKQLKNWHREWKLNLIKSENPTLENLWDS</sequence>